<protein>
    <submittedName>
        <fullName evidence="2">Glycosyltransferase, GT2 family</fullName>
    </submittedName>
</protein>
<dbReference type="InterPro" id="IPR001173">
    <property type="entry name" value="Glyco_trans_2-like"/>
</dbReference>
<feature type="domain" description="Glycosyltransferase 2-like" evidence="1">
    <location>
        <begin position="76"/>
        <end position="191"/>
    </location>
</feature>
<dbReference type="STRING" id="1121881.SAMN02745225_00091"/>
<gene>
    <name evidence="2" type="ORF">SAMN02745225_00091</name>
</gene>
<dbReference type="PANTHER" id="PTHR43646:SF6">
    <property type="entry name" value="PRE-MYCOFACTOCIN GLYCOSYLTRANSFERASE"/>
    <property type="match status" value="1"/>
</dbReference>
<dbReference type="Proteomes" id="UP000184295">
    <property type="component" value="Unassembled WGS sequence"/>
</dbReference>
<reference evidence="3" key="1">
    <citation type="submission" date="2016-11" db="EMBL/GenBank/DDBJ databases">
        <authorList>
            <person name="Varghese N."/>
            <person name="Submissions S."/>
        </authorList>
    </citation>
    <scope>NUCLEOTIDE SEQUENCE [LARGE SCALE GENOMIC DNA]</scope>
    <source>
        <strain evidence="3">DSM 19514</strain>
    </source>
</reference>
<name>A0A1M4S5V3_9ACTN</name>
<keyword evidence="3" id="KW-1185">Reference proteome</keyword>
<dbReference type="Gene3D" id="3.90.550.10">
    <property type="entry name" value="Spore Coat Polysaccharide Biosynthesis Protein SpsA, Chain A"/>
    <property type="match status" value="1"/>
</dbReference>
<dbReference type="PANTHER" id="PTHR43646">
    <property type="entry name" value="GLYCOSYLTRANSFERASE"/>
    <property type="match status" value="1"/>
</dbReference>
<sequence length="443" mass="49336">MSIRVKASPAIEILGVGDQVAIGLRSLPLGLVKSFPYHYERHVKDQISNTEARLIEESVLYLEPESDGAQEDVGFVVPTRDPNPCDLKRTLASIRKFSTCAPLVVVDDGSKNGDEVLRLTRSYGGSYVRIPTPHGPGFARNTGAATLINDIIVFVDSDVEFESRQLSTVLALFEAQDVVASAPRILSKSSRSATDLLRDTHFELDMGPVFASVPSPYVPYLPSATLCVRRGAFEESGGFDPTLFLGEDVDLVLRLHRLGRIYYLPSATFFHKDTPNPLRAFEKSFRYGLSYSDLHKKHRDRVHTLPLTARDRAIFIGTNLLIGPDLTAIVKLLLRLLRILAHAKRLGVHLDRGGIEIATKAAYKDVFREISELWLRVWILPLVLASLFSTRCRRFLLLSASIKYLRWRSKTQEPFTQMIASDIGYSFGVITSLVLGAAQEILA</sequence>
<dbReference type="SUPFAM" id="SSF53448">
    <property type="entry name" value="Nucleotide-diphospho-sugar transferases"/>
    <property type="match status" value="1"/>
</dbReference>
<dbReference type="Pfam" id="PF00535">
    <property type="entry name" value="Glycos_transf_2"/>
    <property type="match status" value="1"/>
</dbReference>
<evidence type="ECO:0000313" key="2">
    <source>
        <dbReference type="EMBL" id="SHE27586.1"/>
    </source>
</evidence>
<dbReference type="GO" id="GO:0016740">
    <property type="term" value="F:transferase activity"/>
    <property type="evidence" value="ECO:0007669"/>
    <property type="project" value="UniProtKB-KW"/>
</dbReference>
<evidence type="ECO:0000313" key="3">
    <source>
        <dbReference type="Proteomes" id="UP000184295"/>
    </source>
</evidence>
<dbReference type="EMBL" id="FQUL01000001">
    <property type="protein sequence ID" value="SHE27586.1"/>
    <property type="molecule type" value="Genomic_DNA"/>
</dbReference>
<accession>A0A1M4S5V3</accession>
<evidence type="ECO:0000259" key="1">
    <source>
        <dbReference type="Pfam" id="PF00535"/>
    </source>
</evidence>
<dbReference type="RefSeq" id="WP_072787657.1">
    <property type="nucleotide sequence ID" value="NZ_FQUL01000001.1"/>
</dbReference>
<keyword evidence="2" id="KW-0808">Transferase</keyword>
<organism evidence="2 3">
    <name type="scientific">Ferrithrix thermotolerans DSM 19514</name>
    <dbReference type="NCBI Taxonomy" id="1121881"/>
    <lineage>
        <taxon>Bacteria</taxon>
        <taxon>Bacillati</taxon>
        <taxon>Actinomycetota</taxon>
        <taxon>Acidimicrobiia</taxon>
        <taxon>Acidimicrobiales</taxon>
        <taxon>Acidimicrobiaceae</taxon>
        <taxon>Ferrithrix</taxon>
    </lineage>
</organism>
<dbReference type="InterPro" id="IPR029044">
    <property type="entry name" value="Nucleotide-diphossugar_trans"/>
</dbReference>
<proteinExistence type="predicted"/>
<dbReference type="AlphaFoldDB" id="A0A1M4S5V3"/>